<dbReference type="Pfam" id="PF13424">
    <property type="entry name" value="TPR_12"/>
    <property type="match status" value="1"/>
</dbReference>
<evidence type="ECO:0000313" key="3">
    <source>
        <dbReference type="EMBL" id="OMJ65074.1"/>
    </source>
</evidence>
<dbReference type="AlphaFoldDB" id="A0A1R2AKQ3"/>
<sequence length="228" mass="27148">MEDMIKKVTAEANSLQLMGDIEFKRRNYQEAHRYYRQAYDQRMTGITRMDPGNSKIYKRLAKILFYIRDSFFGYKFPNLIEAKTYAKSYIKIRKTQGKKSKSCIEFYFILALYYHQKINCDEKNQVALYLNRGIINSNSIEREKAIKFYKKCEKTWEKHLNSDHPYLAIIYDDLNEKKKALELYEKCKNILEKVLNSDHPDLAAIYNNLGSLYINLNDKKRALEKAKI</sequence>
<proteinExistence type="predicted"/>
<dbReference type="OrthoDB" id="420945at2759"/>
<gene>
    <name evidence="3" type="ORF">SteCoe_39443</name>
</gene>
<evidence type="ECO:0000313" key="4">
    <source>
        <dbReference type="Proteomes" id="UP000187209"/>
    </source>
</evidence>
<protein>
    <recommendedName>
        <fullName evidence="5">Tetratricopeptide repeat protein</fullName>
    </recommendedName>
</protein>
<dbReference type="Gene3D" id="1.25.40.10">
    <property type="entry name" value="Tetratricopeptide repeat domain"/>
    <property type="match status" value="3"/>
</dbReference>
<dbReference type="PANTHER" id="PTHR45641:SF19">
    <property type="entry name" value="NEPHROCYSTIN-3"/>
    <property type="match status" value="1"/>
</dbReference>
<evidence type="ECO:0000256" key="2">
    <source>
        <dbReference type="ARBA" id="ARBA00022803"/>
    </source>
</evidence>
<dbReference type="PANTHER" id="PTHR45641">
    <property type="entry name" value="TETRATRICOPEPTIDE REPEAT PROTEIN (AFU_ORTHOLOGUE AFUA_6G03870)"/>
    <property type="match status" value="1"/>
</dbReference>
<dbReference type="InterPro" id="IPR011990">
    <property type="entry name" value="TPR-like_helical_dom_sf"/>
</dbReference>
<evidence type="ECO:0008006" key="5">
    <source>
        <dbReference type="Google" id="ProtNLM"/>
    </source>
</evidence>
<keyword evidence="4" id="KW-1185">Reference proteome</keyword>
<evidence type="ECO:0000256" key="1">
    <source>
        <dbReference type="ARBA" id="ARBA00022737"/>
    </source>
</evidence>
<dbReference type="Proteomes" id="UP000187209">
    <property type="component" value="Unassembled WGS sequence"/>
</dbReference>
<reference evidence="3 4" key="1">
    <citation type="submission" date="2016-11" db="EMBL/GenBank/DDBJ databases">
        <title>The macronuclear genome of Stentor coeruleus: a giant cell with tiny introns.</title>
        <authorList>
            <person name="Slabodnick M."/>
            <person name="Ruby J.G."/>
            <person name="Reiff S.B."/>
            <person name="Swart E.C."/>
            <person name="Gosai S."/>
            <person name="Prabakaran S."/>
            <person name="Witkowska E."/>
            <person name="Larue G.E."/>
            <person name="Fisher S."/>
            <person name="Freeman R.M."/>
            <person name="Gunawardena J."/>
            <person name="Chu W."/>
            <person name="Stover N.A."/>
            <person name="Gregory B.D."/>
            <person name="Nowacki M."/>
            <person name="Derisi J."/>
            <person name="Roy S.W."/>
            <person name="Marshall W.F."/>
            <person name="Sood P."/>
        </authorList>
    </citation>
    <scope>NUCLEOTIDE SEQUENCE [LARGE SCALE GENOMIC DNA]</scope>
    <source>
        <strain evidence="3">WM001</strain>
    </source>
</reference>
<accession>A0A1R2AKQ3</accession>
<organism evidence="3 4">
    <name type="scientific">Stentor coeruleus</name>
    <dbReference type="NCBI Taxonomy" id="5963"/>
    <lineage>
        <taxon>Eukaryota</taxon>
        <taxon>Sar</taxon>
        <taxon>Alveolata</taxon>
        <taxon>Ciliophora</taxon>
        <taxon>Postciliodesmatophora</taxon>
        <taxon>Heterotrichea</taxon>
        <taxon>Heterotrichida</taxon>
        <taxon>Stentoridae</taxon>
        <taxon>Stentor</taxon>
    </lineage>
</organism>
<keyword evidence="1" id="KW-0677">Repeat</keyword>
<comment type="caution">
    <text evidence="3">The sequence shown here is derived from an EMBL/GenBank/DDBJ whole genome shotgun (WGS) entry which is preliminary data.</text>
</comment>
<keyword evidence="2" id="KW-0802">TPR repeat</keyword>
<dbReference type="SUPFAM" id="SSF48452">
    <property type="entry name" value="TPR-like"/>
    <property type="match status" value="2"/>
</dbReference>
<dbReference type="EMBL" id="MPUH01002494">
    <property type="protein sequence ID" value="OMJ65074.1"/>
    <property type="molecule type" value="Genomic_DNA"/>
</dbReference>
<name>A0A1R2AKQ3_9CILI</name>